<dbReference type="GO" id="GO:0003824">
    <property type="term" value="F:catalytic activity"/>
    <property type="evidence" value="ECO:0007669"/>
    <property type="project" value="InterPro"/>
</dbReference>
<keyword evidence="7" id="KW-1185">Reference proteome</keyword>
<feature type="domain" description="Glycine radical" evidence="5">
    <location>
        <begin position="1"/>
        <end position="62"/>
    </location>
</feature>
<name>A0A7R8X638_9CRUS</name>
<evidence type="ECO:0000256" key="3">
    <source>
        <dbReference type="ARBA" id="ARBA00022818"/>
    </source>
</evidence>
<gene>
    <name evidence="6" type="ORF">DSTB1V02_LOCUS1377</name>
</gene>
<evidence type="ECO:0000313" key="6">
    <source>
        <dbReference type="EMBL" id="CAD7241384.1"/>
    </source>
</evidence>
<keyword evidence="2" id="KW-0677">Repeat</keyword>
<evidence type="ECO:0000256" key="2">
    <source>
        <dbReference type="ARBA" id="ARBA00022737"/>
    </source>
</evidence>
<dbReference type="PANTHER" id="PTHR45632:SF3">
    <property type="entry name" value="KELCH-LIKE PROTEIN 32"/>
    <property type="match status" value="1"/>
</dbReference>
<evidence type="ECO:0000256" key="1">
    <source>
        <dbReference type="ARBA" id="ARBA00022441"/>
    </source>
</evidence>
<protein>
    <recommendedName>
        <fullName evidence="5">Glycine radical domain-containing protein</fullName>
    </recommendedName>
</protein>
<evidence type="ECO:0000256" key="4">
    <source>
        <dbReference type="PROSITE-ProRule" id="PRU00493"/>
    </source>
</evidence>
<dbReference type="SUPFAM" id="SSF117281">
    <property type="entry name" value="Kelch motif"/>
    <property type="match status" value="1"/>
</dbReference>
<dbReference type="Pfam" id="PF24681">
    <property type="entry name" value="Kelch_KLHDC2_KLHL20_DRC7"/>
    <property type="match status" value="1"/>
</dbReference>
<evidence type="ECO:0000313" key="7">
    <source>
        <dbReference type="Proteomes" id="UP000677054"/>
    </source>
</evidence>
<dbReference type="Gene3D" id="2.120.10.80">
    <property type="entry name" value="Kelch-type beta propeller"/>
    <property type="match status" value="1"/>
</dbReference>
<dbReference type="InterPro" id="IPR006652">
    <property type="entry name" value="Kelch_1"/>
</dbReference>
<dbReference type="PROSITE" id="PS51149">
    <property type="entry name" value="GLY_RADICAL_2"/>
    <property type="match status" value="1"/>
</dbReference>
<dbReference type="SMART" id="SM00612">
    <property type="entry name" value="Kelch"/>
    <property type="match status" value="3"/>
</dbReference>
<feature type="modified residue" description="Glycine radical" evidence="4">
    <location>
        <position position="36"/>
    </location>
</feature>
<keyword evidence="1" id="KW-0880">Kelch repeat</keyword>
<dbReference type="EMBL" id="LR899647">
    <property type="protein sequence ID" value="CAD7241384.1"/>
    <property type="molecule type" value="Genomic_DNA"/>
</dbReference>
<accession>A0A7R8X638</accession>
<dbReference type="PANTHER" id="PTHR45632">
    <property type="entry name" value="LD33804P"/>
    <property type="match status" value="1"/>
</dbReference>
<proteinExistence type="predicted"/>
<dbReference type="Proteomes" id="UP000677054">
    <property type="component" value="Unassembled WGS sequence"/>
</dbReference>
<evidence type="ECO:0000259" key="5">
    <source>
        <dbReference type="PROSITE" id="PS51149"/>
    </source>
</evidence>
<dbReference type="AlphaFoldDB" id="A0A7R8X638"/>
<organism evidence="6">
    <name type="scientific">Darwinula stevensoni</name>
    <dbReference type="NCBI Taxonomy" id="69355"/>
    <lineage>
        <taxon>Eukaryota</taxon>
        <taxon>Metazoa</taxon>
        <taxon>Ecdysozoa</taxon>
        <taxon>Arthropoda</taxon>
        <taxon>Crustacea</taxon>
        <taxon>Oligostraca</taxon>
        <taxon>Ostracoda</taxon>
        <taxon>Podocopa</taxon>
        <taxon>Podocopida</taxon>
        <taxon>Darwinulocopina</taxon>
        <taxon>Darwinuloidea</taxon>
        <taxon>Darwinulidae</taxon>
        <taxon>Darwinula</taxon>
    </lineage>
</organism>
<sequence>MHACEDSQELGELRRLEKFEGEDPRKSERMRVRLAGYEALSFLEGAKKYQEEYYPRAEERAYSFPSAYMLREQHQRRLFEKMEKAEFTEEASGEIRIPSTFTAVAKVFDMLKEEFSNSPSFVTYEYDFATTFYKAMGIAGKGAQDDKRYWKSEGMDILGGDHDVCGMVLDGDRVFVLFFEVKSRERGGSKQYLKNLVGKAEGQLKRSKHVFQQILGSTAFSHTFLCCFVALPHLPAKEVAKAINCCHLKFLAKEDVESHDAFKKFLATHGLTLTRTKGSDPAAISCYLDVIRTYMAASASVQGMPRTMDDFRMITEKRMQTAFFLFTPHQKLVLESDRVIEFLGKEKVELLREIKRNTRQMGELVVEVSRFIQRRFPCYDLLPMKGLEYDLGEEKQTPLVVFINSSSERNWVYQSVPDILIWIQSIQKYSKPLTVITRTFPERDVLIQELGYRLQQRVAFLDSSGRLRGSSNPAFLIFDDKQVTGMSFKNLVLLDGGSFYSSWSRLVSMSQRFLCVITTDPLFSGHWEEPGQEGLITSCSFRFPPRLKKNFRNRFEEAYIPEISWTAAMEPDSLPRFNFRLSTIPPADTETEQTKIVLLFGFNLSGKTENLIQRLKGKIKHENANATDFKARIIFIDCSRLTKKYYPEGQVSLVTTKERMRKENLAIEVFDIHHLLQRHQLGEVYSLSPRVIGKLLLNMLKKEKKEGRSLHVALDNVPVHPIGPGPANTEELIVEWESIFLLLLSHESLISLTIAYQPFIRYYTTTFDVKEFAKGFQQSQTIRVNILKGFWNVSFPRFHQYITFHESPYTLSLKAGTLNTRAQPSSLVLGEKPILITPPVETHFHGEFKCIDGRGRGCIAITAAAYLRSQPCENVMVLISDEEIREIFHEALIHEEEASGVTREMPQICHPKDYRGCESSQVMCVGVEDSWVVEGISRAIQTLVIVDGGTHLSAQNRLELWREMKRRGLLLHRPQSSSSVFDSLSPDHWKALNQRSLFLKEPPTFWVESLYSVGSVFLAHSEKLIFGRGGKVHILNLEGKDPRDAPHRWKEPTPIKSPILIKGTMGVVNQNHLFLLGGSGSPQDVHRLDLDTETWTTVSPTREKRMRATLVVKDPHTILVLGGEDPDMKRHISSCECLDTRTELWSTFPHNIPDPLSAQAATMHNDHIYVTGGWDGRKSRRNVWRCRVNGGGPWETLPSLNVERCDHAVMIDEERGLSVIGGSIYQSGQRDIEVLETETLTLNGRMWMTRGKVPFRKLWKATEMK</sequence>
<dbReference type="OrthoDB" id="10251809at2759"/>
<keyword evidence="3 4" id="KW-0556">Organic radical</keyword>
<dbReference type="InterPro" id="IPR015915">
    <property type="entry name" value="Kelch-typ_b-propeller"/>
</dbReference>
<reference evidence="6" key="1">
    <citation type="submission" date="2020-11" db="EMBL/GenBank/DDBJ databases">
        <authorList>
            <person name="Tran Van P."/>
        </authorList>
    </citation>
    <scope>NUCLEOTIDE SEQUENCE</scope>
</reference>
<dbReference type="InterPro" id="IPR001150">
    <property type="entry name" value="Gly_radical"/>
</dbReference>
<dbReference type="EMBL" id="CAJPEV010000130">
    <property type="protein sequence ID" value="CAG0881060.1"/>
    <property type="molecule type" value="Genomic_DNA"/>
</dbReference>